<comment type="subcellular location">
    <subcellularLocation>
        <location evidence="1">Membrane</location>
        <topology evidence="1">Multi-pass membrane protein</topology>
    </subcellularLocation>
</comment>
<sequence length="431" mass="46970">MQMDTAVDLIEKPTHKRFILLAILLLTITVAYIDRVNITVLMADNAFLQDLGLAGNPTKTGLLMSCFLLAYGLGNVCLSGLGDIFGPKKSMIAAIIVWFFSMLIGGFASILGVMLLSRFLLGLGEGLHFPMMNTYCRAWFPVKEKAKASAIWFIGTSVAPALGMPIFAWIVAHHSWHWTFFFAAAIGLIPIAFLLHTTDTPRQHKNINQAEIDYIERGQAAATELKVEHGEKSGAARIWRNFAAICKIRLYWCVVVYYCVHNVVYWGLLTWLPAYLKTERGFSWSEMGFLASMPFILAIGCKLLTGWASDKLGRRAPFIILATAGVAAALYFASTVSNNYLSAICICLGMAAITPGAPLSLTLLQELIPQDAISIGTGFMNGLSMLCAAVSPVVLGYLMSRLGSFAAALTFLIVVALVGMVSAIILTINKY</sequence>
<evidence type="ECO:0000313" key="7">
    <source>
        <dbReference type="EMBL" id="SBV96477.1"/>
    </source>
</evidence>
<dbReference type="PROSITE" id="PS50850">
    <property type="entry name" value="MFS"/>
    <property type="match status" value="1"/>
</dbReference>
<evidence type="ECO:0000256" key="4">
    <source>
        <dbReference type="ARBA" id="ARBA00023136"/>
    </source>
</evidence>
<evidence type="ECO:0000256" key="2">
    <source>
        <dbReference type="ARBA" id="ARBA00022692"/>
    </source>
</evidence>
<feature type="transmembrane region" description="Helical" evidence="5">
    <location>
        <begin position="18"/>
        <end position="42"/>
    </location>
</feature>
<feature type="transmembrane region" description="Helical" evidence="5">
    <location>
        <begin position="376"/>
        <end position="399"/>
    </location>
</feature>
<dbReference type="EMBL" id="FLUP01000001">
    <property type="protein sequence ID" value="SBV96477.1"/>
    <property type="molecule type" value="Genomic_DNA"/>
</dbReference>
<feature type="transmembrane region" description="Helical" evidence="5">
    <location>
        <begin position="176"/>
        <end position="195"/>
    </location>
</feature>
<dbReference type="InterPro" id="IPR050382">
    <property type="entry name" value="MFS_Na/Anion_cotransporter"/>
</dbReference>
<dbReference type="SUPFAM" id="SSF103473">
    <property type="entry name" value="MFS general substrate transporter"/>
    <property type="match status" value="1"/>
</dbReference>
<evidence type="ECO:0000256" key="5">
    <source>
        <dbReference type="SAM" id="Phobius"/>
    </source>
</evidence>
<dbReference type="InterPro" id="IPR036259">
    <property type="entry name" value="MFS_trans_sf"/>
</dbReference>
<feature type="transmembrane region" description="Helical" evidence="5">
    <location>
        <begin position="62"/>
        <end position="85"/>
    </location>
</feature>
<proteinExistence type="predicted"/>
<feature type="transmembrane region" description="Helical" evidence="5">
    <location>
        <begin position="250"/>
        <end position="272"/>
    </location>
</feature>
<evidence type="ECO:0000256" key="1">
    <source>
        <dbReference type="ARBA" id="ARBA00004141"/>
    </source>
</evidence>
<dbReference type="InterPro" id="IPR011701">
    <property type="entry name" value="MFS"/>
</dbReference>
<feature type="transmembrane region" description="Helical" evidence="5">
    <location>
        <begin position="150"/>
        <end position="170"/>
    </location>
</feature>
<accession>A0A212JAH9</accession>
<dbReference type="GO" id="GO:0022857">
    <property type="term" value="F:transmembrane transporter activity"/>
    <property type="evidence" value="ECO:0007669"/>
    <property type="project" value="InterPro"/>
</dbReference>
<dbReference type="Pfam" id="PF07690">
    <property type="entry name" value="MFS_1"/>
    <property type="match status" value="1"/>
</dbReference>
<dbReference type="PANTHER" id="PTHR11662">
    <property type="entry name" value="SOLUTE CARRIER FAMILY 17"/>
    <property type="match status" value="1"/>
</dbReference>
<dbReference type="PANTHER" id="PTHR11662:SF399">
    <property type="entry name" value="FI19708P1-RELATED"/>
    <property type="match status" value="1"/>
</dbReference>
<dbReference type="InterPro" id="IPR005829">
    <property type="entry name" value="Sugar_transporter_CS"/>
</dbReference>
<keyword evidence="3 5" id="KW-1133">Transmembrane helix</keyword>
<feature type="domain" description="Major facilitator superfamily (MFS) profile" evidence="6">
    <location>
        <begin position="20"/>
        <end position="431"/>
    </location>
</feature>
<dbReference type="RefSeq" id="WP_227118642.1">
    <property type="nucleotide sequence ID" value="NZ_LT598928.1"/>
</dbReference>
<feature type="transmembrane region" description="Helical" evidence="5">
    <location>
        <begin position="405"/>
        <end position="428"/>
    </location>
</feature>
<keyword evidence="2 5" id="KW-0812">Transmembrane</keyword>
<dbReference type="PROSITE" id="PS00216">
    <property type="entry name" value="SUGAR_TRANSPORT_1"/>
    <property type="match status" value="1"/>
</dbReference>
<protein>
    <submittedName>
        <fullName evidence="7">Sugar phosphate permease</fullName>
    </submittedName>
</protein>
<evidence type="ECO:0000259" key="6">
    <source>
        <dbReference type="PROSITE" id="PS50850"/>
    </source>
</evidence>
<dbReference type="AlphaFoldDB" id="A0A212JAH9"/>
<dbReference type="GO" id="GO:0016020">
    <property type="term" value="C:membrane"/>
    <property type="evidence" value="ECO:0007669"/>
    <property type="project" value="UniProtKB-SubCell"/>
</dbReference>
<feature type="transmembrane region" description="Helical" evidence="5">
    <location>
        <begin position="284"/>
        <end position="304"/>
    </location>
</feature>
<feature type="transmembrane region" description="Helical" evidence="5">
    <location>
        <begin position="316"/>
        <end position="334"/>
    </location>
</feature>
<gene>
    <name evidence="7" type="ORF">KM92DES2_10797</name>
</gene>
<evidence type="ECO:0000256" key="3">
    <source>
        <dbReference type="ARBA" id="ARBA00022989"/>
    </source>
</evidence>
<reference evidence="7" key="1">
    <citation type="submission" date="2016-04" db="EMBL/GenBank/DDBJ databases">
        <authorList>
            <person name="Evans L.H."/>
            <person name="Alamgir A."/>
            <person name="Owens N."/>
            <person name="Weber N.D."/>
            <person name="Virtaneva K."/>
            <person name="Barbian K."/>
            <person name="Babar A."/>
            <person name="Rosenke K."/>
        </authorList>
    </citation>
    <scope>NUCLEOTIDE SEQUENCE</scope>
    <source>
        <strain evidence="7">92-2</strain>
    </source>
</reference>
<name>A0A212JAH9_9BACT</name>
<organism evidence="7">
    <name type="scientific">uncultured Desulfovibrio sp</name>
    <dbReference type="NCBI Taxonomy" id="167968"/>
    <lineage>
        <taxon>Bacteria</taxon>
        <taxon>Pseudomonadati</taxon>
        <taxon>Thermodesulfobacteriota</taxon>
        <taxon>Desulfovibrionia</taxon>
        <taxon>Desulfovibrionales</taxon>
        <taxon>Desulfovibrionaceae</taxon>
        <taxon>Desulfovibrio</taxon>
        <taxon>environmental samples</taxon>
    </lineage>
</organism>
<feature type="transmembrane region" description="Helical" evidence="5">
    <location>
        <begin position="119"/>
        <end position="138"/>
    </location>
</feature>
<dbReference type="InterPro" id="IPR020846">
    <property type="entry name" value="MFS_dom"/>
</dbReference>
<feature type="transmembrane region" description="Helical" evidence="5">
    <location>
        <begin position="92"/>
        <end position="113"/>
    </location>
</feature>
<dbReference type="Gene3D" id="1.20.1250.20">
    <property type="entry name" value="MFS general substrate transporter like domains"/>
    <property type="match status" value="2"/>
</dbReference>
<feature type="transmembrane region" description="Helical" evidence="5">
    <location>
        <begin position="340"/>
        <end position="364"/>
    </location>
</feature>
<keyword evidence="4 5" id="KW-0472">Membrane</keyword>
<dbReference type="CDD" id="cd17319">
    <property type="entry name" value="MFS_ExuT_GudP_like"/>
    <property type="match status" value="1"/>
</dbReference>